<keyword evidence="2" id="KW-0472">Membrane</keyword>
<keyword evidence="3" id="KW-0732">Signal</keyword>
<dbReference type="KEGG" id="aqu:100639727"/>
<dbReference type="AlphaFoldDB" id="A0AAN0ID21"/>
<evidence type="ECO:0008006" key="6">
    <source>
        <dbReference type="Google" id="ProtNLM"/>
    </source>
</evidence>
<feature type="chain" id="PRO_5042828483" description="BPTI/Kunitz inhibitor domain-containing protein" evidence="3">
    <location>
        <begin position="16"/>
        <end position="205"/>
    </location>
</feature>
<evidence type="ECO:0000313" key="5">
    <source>
        <dbReference type="Proteomes" id="UP000007879"/>
    </source>
</evidence>
<feature type="compositionally biased region" description="Acidic residues" evidence="1">
    <location>
        <begin position="182"/>
        <end position="195"/>
    </location>
</feature>
<keyword evidence="2" id="KW-1133">Transmembrane helix</keyword>
<reference evidence="5" key="1">
    <citation type="journal article" date="2010" name="Nature">
        <title>The Amphimedon queenslandica genome and the evolution of animal complexity.</title>
        <authorList>
            <person name="Srivastava M."/>
            <person name="Simakov O."/>
            <person name="Chapman J."/>
            <person name="Fahey B."/>
            <person name="Gauthier M.E."/>
            <person name="Mitros T."/>
            <person name="Richards G.S."/>
            <person name="Conaco C."/>
            <person name="Dacre M."/>
            <person name="Hellsten U."/>
            <person name="Larroux C."/>
            <person name="Putnam N.H."/>
            <person name="Stanke M."/>
            <person name="Adamska M."/>
            <person name="Darling A."/>
            <person name="Degnan S.M."/>
            <person name="Oakley T.H."/>
            <person name="Plachetzki D.C."/>
            <person name="Zhai Y."/>
            <person name="Adamski M."/>
            <person name="Calcino A."/>
            <person name="Cummins S.F."/>
            <person name="Goodstein D.M."/>
            <person name="Harris C."/>
            <person name="Jackson D.J."/>
            <person name="Leys S.P."/>
            <person name="Shu S."/>
            <person name="Woodcroft B.J."/>
            <person name="Vervoort M."/>
            <person name="Kosik K.S."/>
            <person name="Manning G."/>
            <person name="Degnan B.M."/>
            <person name="Rokhsar D.S."/>
        </authorList>
    </citation>
    <scope>NUCLEOTIDE SEQUENCE [LARGE SCALE GENOMIC DNA]</scope>
</reference>
<evidence type="ECO:0000256" key="3">
    <source>
        <dbReference type="SAM" id="SignalP"/>
    </source>
</evidence>
<dbReference type="GeneID" id="100639727"/>
<keyword evidence="2" id="KW-0812">Transmembrane</keyword>
<feature type="compositionally biased region" description="Basic and acidic residues" evidence="1">
    <location>
        <begin position="196"/>
        <end position="205"/>
    </location>
</feature>
<feature type="signal peptide" evidence="3">
    <location>
        <begin position="1"/>
        <end position="15"/>
    </location>
</feature>
<evidence type="ECO:0000256" key="1">
    <source>
        <dbReference type="SAM" id="MobiDB-lite"/>
    </source>
</evidence>
<evidence type="ECO:0000313" key="4">
    <source>
        <dbReference type="EnsemblMetazoa" id="XP_003385426.1"/>
    </source>
</evidence>
<dbReference type="Proteomes" id="UP000007879">
    <property type="component" value="Unassembled WGS sequence"/>
</dbReference>
<sequence length="205" mass="22640">MALLLLLTAVILVSAQGVLTVLSQCTGSKICLLYKTGNNEKGSPIATKSSYFWYDPLVKNCVLLEEDCSIRNENSTFTSLENCRNICKVPLDPVKNCNDDNKLGNCDEDLPPTSTRTTNHSSKRNYMSIVVAVSGSVGVIALVAIMIATAFSLKRRKTTVNRRKKLDNMLTMLSDPNGNSSSDDDLFGDDPEDDNLFDRLERQHL</sequence>
<name>A0AAN0ID21_AMPQE</name>
<dbReference type="RefSeq" id="XP_003385426.1">
    <property type="nucleotide sequence ID" value="XM_003385378.3"/>
</dbReference>
<accession>A0AAN0ID21</accession>
<feature type="region of interest" description="Disordered" evidence="1">
    <location>
        <begin position="170"/>
        <end position="205"/>
    </location>
</feature>
<protein>
    <recommendedName>
        <fullName evidence="6">BPTI/Kunitz inhibitor domain-containing protein</fullName>
    </recommendedName>
</protein>
<keyword evidence="5" id="KW-1185">Reference proteome</keyword>
<organism evidence="4 5">
    <name type="scientific">Amphimedon queenslandica</name>
    <name type="common">Sponge</name>
    <dbReference type="NCBI Taxonomy" id="400682"/>
    <lineage>
        <taxon>Eukaryota</taxon>
        <taxon>Metazoa</taxon>
        <taxon>Porifera</taxon>
        <taxon>Demospongiae</taxon>
        <taxon>Heteroscleromorpha</taxon>
        <taxon>Haplosclerida</taxon>
        <taxon>Niphatidae</taxon>
        <taxon>Amphimedon</taxon>
    </lineage>
</organism>
<proteinExistence type="predicted"/>
<reference evidence="4" key="2">
    <citation type="submission" date="2024-06" db="UniProtKB">
        <authorList>
            <consortium name="EnsemblMetazoa"/>
        </authorList>
    </citation>
    <scope>IDENTIFICATION</scope>
</reference>
<evidence type="ECO:0000256" key="2">
    <source>
        <dbReference type="SAM" id="Phobius"/>
    </source>
</evidence>
<feature type="transmembrane region" description="Helical" evidence="2">
    <location>
        <begin position="126"/>
        <end position="153"/>
    </location>
</feature>
<dbReference type="EnsemblMetazoa" id="XM_003385378.3">
    <property type="protein sequence ID" value="XP_003385426.1"/>
    <property type="gene ID" value="LOC100639727"/>
</dbReference>